<dbReference type="Proteomes" id="UP001321047">
    <property type="component" value="Unassembled WGS sequence"/>
</dbReference>
<accession>A0AAP2Z732</accession>
<evidence type="ECO:0000313" key="2">
    <source>
        <dbReference type="Proteomes" id="UP001321047"/>
    </source>
</evidence>
<protein>
    <submittedName>
        <fullName evidence="1">Uncharacterized protein</fullName>
    </submittedName>
</protein>
<gene>
    <name evidence="1" type="ORF">OB919_08050</name>
</gene>
<dbReference type="EMBL" id="JAOPJZ010000004">
    <property type="protein sequence ID" value="MCU4751934.1"/>
    <property type="molecule type" value="Genomic_DNA"/>
</dbReference>
<name>A0AAP2Z732_9EURY</name>
<keyword evidence="2" id="KW-1185">Reference proteome</keyword>
<sequence length="318" mass="36544">MVNYPPPKGKYEALLTIVKVLYDEGPLSPEELAEKDSVAAFGYSPKDETTLSPSGSSQAYNELHDVLDVIAENTNQDLRLTRDSEVDDDFLPEPSGRGLAELLYDNQSPEIKRATVAAFLLRKLNSYNMSVQSGSIDNAFHTFMETLWDQRDNDTGTHRTTWSVDIMVRELSGAWNTNKARFVRDRGIDLGVAKREHTNSGGDNLLPVLSMDIFQTALYYTYQYFLKEMNDESPEFEEFFKTLQQEWYPIPRSFYDHHIMKRGPLAKDSTIDEESYPVLFYHLHQDFPDAECFTVRYFEAETAWSDEITASEFEIEAN</sequence>
<proteinExistence type="predicted"/>
<comment type="caution">
    <text evidence="1">The sequence shown here is derived from an EMBL/GenBank/DDBJ whole genome shotgun (WGS) entry which is preliminary data.</text>
</comment>
<reference evidence="1 2" key="1">
    <citation type="submission" date="2022-09" db="EMBL/GenBank/DDBJ databases">
        <title>Enrichment on poylsaccharides allowed isolation of novel metabolic and taxonomic groups of Haloarchaea.</title>
        <authorList>
            <person name="Sorokin D.Y."/>
            <person name="Elcheninov A.G."/>
            <person name="Khizhniak T.V."/>
            <person name="Kolganova T.V."/>
            <person name="Kublanov I.V."/>
        </authorList>
    </citation>
    <scope>NUCLEOTIDE SEQUENCE [LARGE SCALE GENOMIC DNA]</scope>
    <source>
        <strain evidence="1 2">AArc-curdl1</strain>
    </source>
</reference>
<dbReference type="RefSeq" id="WP_342808211.1">
    <property type="nucleotide sequence ID" value="NZ_JAOPJZ010000004.1"/>
</dbReference>
<evidence type="ECO:0000313" key="1">
    <source>
        <dbReference type="EMBL" id="MCU4751934.1"/>
    </source>
</evidence>
<dbReference type="AlphaFoldDB" id="A0AAP2Z732"/>
<organism evidence="1 2">
    <name type="scientific">Natronosalvus hydrolyticus</name>
    <dbReference type="NCBI Taxonomy" id="2979988"/>
    <lineage>
        <taxon>Archaea</taxon>
        <taxon>Methanobacteriati</taxon>
        <taxon>Methanobacteriota</taxon>
        <taxon>Stenosarchaea group</taxon>
        <taxon>Halobacteria</taxon>
        <taxon>Halobacteriales</taxon>
        <taxon>Natrialbaceae</taxon>
        <taxon>Natronosalvus</taxon>
    </lineage>
</organism>